<evidence type="ECO:0000313" key="1">
    <source>
        <dbReference type="EMBL" id="BAD68900.1"/>
    </source>
</evidence>
<accession>Q5VNS5</accession>
<organism evidence="1">
    <name type="scientific">Oryza sativa subsp. japonica</name>
    <name type="common">Rice</name>
    <dbReference type="NCBI Taxonomy" id="39947"/>
    <lineage>
        <taxon>Eukaryota</taxon>
        <taxon>Viridiplantae</taxon>
        <taxon>Streptophyta</taxon>
        <taxon>Embryophyta</taxon>
        <taxon>Tracheophyta</taxon>
        <taxon>Spermatophyta</taxon>
        <taxon>Magnoliopsida</taxon>
        <taxon>Liliopsida</taxon>
        <taxon>Poales</taxon>
        <taxon>Poaceae</taxon>
        <taxon>BOP clade</taxon>
        <taxon>Oryzoideae</taxon>
        <taxon>Oryzeae</taxon>
        <taxon>Oryzinae</taxon>
        <taxon>Oryza</taxon>
        <taxon>Oryza sativa</taxon>
    </lineage>
</organism>
<gene>
    <name evidence="1" type="primary">P0663E10.28</name>
</gene>
<name>Q5VNS5_ORYSJ</name>
<dbReference type="AlphaFoldDB" id="Q5VNS5"/>
<reference evidence="1" key="1">
    <citation type="journal article" date="2002" name="Nature">
        <title>The genome sequence and structure of rice chromosome 1.</title>
        <authorList>
            <person name="Sasaki T."/>
            <person name="Matsumoto T."/>
            <person name="Yamamoto K."/>
            <person name="Sakata K."/>
            <person name="Baba T."/>
            <person name="Katayose Y."/>
            <person name="Wu J."/>
            <person name="Niimura Y."/>
            <person name="Cheng Z."/>
            <person name="Nagamura Y."/>
            <person name="Antonio B.A."/>
            <person name="Kanamori H."/>
            <person name="Hosokawa S."/>
            <person name="Masukawa M."/>
            <person name="Arikawa K."/>
            <person name="Chiden Y."/>
            <person name="Hayashi M."/>
            <person name="Okamoto M."/>
            <person name="Ando T."/>
            <person name="Aoki H."/>
            <person name="Arita K."/>
            <person name="Hamada M."/>
            <person name="Harada C."/>
            <person name="Hijishita S."/>
            <person name="Honda M."/>
            <person name="Ichikawa Y."/>
            <person name="Idonuma A."/>
            <person name="Iijima M."/>
            <person name="Ikeda M."/>
            <person name="Ikeno M."/>
            <person name="Itoh S."/>
            <person name="Itoh T."/>
            <person name="Itoh Y."/>
            <person name="Itoh Y."/>
            <person name="Iwabuchi A."/>
            <person name="Kamiya K."/>
            <person name="Karasawa W."/>
            <person name="Katagiri S."/>
            <person name="Kikuta A."/>
            <person name="Kobayashi N."/>
            <person name="Kono I."/>
            <person name="Machita K."/>
            <person name="Maehara T."/>
            <person name="Mizuno H."/>
            <person name="Mizubayashi T."/>
            <person name="Mukai Y."/>
            <person name="Nagasaki H."/>
            <person name="Nakashima M."/>
            <person name="Nakama Y."/>
            <person name="Nakamichi Y."/>
            <person name="Nakamura M."/>
            <person name="Namiki N."/>
            <person name="Negishi M."/>
            <person name="Ohta I."/>
            <person name="Ono N."/>
            <person name="Saji S."/>
            <person name="Sakai K."/>
            <person name="Shibata M."/>
            <person name="Shimokawa T."/>
            <person name="Shomura A."/>
            <person name="Song J."/>
            <person name="Takazaki Y."/>
            <person name="Terasawa K."/>
            <person name="Tsuji K."/>
            <person name="Waki K."/>
            <person name="Yamagata H."/>
            <person name="Yamane H."/>
            <person name="Yoshiki S."/>
            <person name="Yoshihara R."/>
            <person name="Yukawa K."/>
            <person name="Zhong H."/>
            <person name="Iwama H."/>
            <person name="Endo T."/>
            <person name="Ito H."/>
            <person name="Hahn J.H."/>
            <person name="Kim H.I."/>
            <person name="Eun M.Y."/>
            <person name="Yano M."/>
            <person name="Jiang J."/>
            <person name="Gojobori T."/>
        </authorList>
    </citation>
    <scope>NUCLEOTIDE SEQUENCE [LARGE SCALE GENOMIC DNA]</scope>
</reference>
<proteinExistence type="predicted"/>
<dbReference type="EMBL" id="AP004317">
    <property type="protein sequence ID" value="BAD68900.1"/>
    <property type="molecule type" value="Genomic_DNA"/>
</dbReference>
<dbReference type="Proteomes" id="UP000817658">
    <property type="component" value="Chromosome 1"/>
</dbReference>
<protein>
    <submittedName>
        <fullName evidence="1">Uncharacterized protein</fullName>
    </submittedName>
</protein>
<sequence>MREGSCDGDISGGKNRGRAGCRQLAMELVLDGGVEANEFSCGSGNAFLTGVCSTGSAA</sequence>